<comment type="caution">
    <text evidence="11">The sequence shown here is derived from an EMBL/GenBank/DDBJ whole genome shotgun (WGS) entry which is preliminary data.</text>
</comment>
<evidence type="ECO:0000259" key="10">
    <source>
        <dbReference type="PROSITE" id="PS50109"/>
    </source>
</evidence>
<dbReference type="GO" id="GO:0016301">
    <property type="term" value="F:kinase activity"/>
    <property type="evidence" value="ECO:0007669"/>
    <property type="project" value="UniProtKB-KW"/>
</dbReference>
<dbReference type="SUPFAM" id="SSF47384">
    <property type="entry name" value="Homodimeric domain of signal transducing histidine kinase"/>
    <property type="match status" value="1"/>
</dbReference>
<keyword evidence="9" id="KW-0175">Coiled coil</keyword>
<dbReference type="PANTHER" id="PTHR45339:SF5">
    <property type="entry name" value="HISTIDINE KINASE"/>
    <property type="match status" value="1"/>
</dbReference>
<organism evidence="11 12">
    <name type="scientific">Paenibacillus nicotianae</name>
    <dbReference type="NCBI Taxonomy" id="1526551"/>
    <lineage>
        <taxon>Bacteria</taxon>
        <taxon>Bacillati</taxon>
        <taxon>Bacillota</taxon>
        <taxon>Bacilli</taxon>
        <taxon>Bacillales</taxon>
        <taxon>Paenibacillaceae</taxon>
        <taxon>Paenibacillus</taxon>
    </lineage>
</organism>
<evidence type="ECO:0000256" key="2">
    <source>
        <dbReference type="ARBA" id="ARBA00012438"/>
    </source>
</evidence>
<name>A0ABW4V4J4_9BACL</name>
<keyword evidence="6 11" id="KW-0418">Kinase</keyword>
<protein>
    <recommendedName>
        <fullName evidence="2">histidine kinase</fullName>
        <ecNumber evidence="2">2.7.13.3</ecNumber>
    </recommendedName>
</protein>
<dbReference type="EC" id="2.7.13.3" evidence="2"/>
<evidence type="ECO:0000256" key="3">
    <source>
        <dbReference type="ARBA" id="ARBA00022553"/>
    </source>
</evidence>
<evidence type="ECO:0000256" key="4">
    <source>
        <dbReference type="ARBA" id="ARBA00022679"/>
    </source>
</evidence>
<dbReference type="PRINTS" id="PR00344">
    <property type="entry name" value="BCTRLSENSOR"/>
</dbReference>
<evidence type="ECO:0000256" key="7">
    <source>
        <dbReference type="ARBA" id="ARBA00022840"/>
    </source>
</evidence>
<dbReference type="CDD" id="cd00082">
    <property type="entry name" value="HisKA"/>
    <property type="match status" value="1"/>
</dbReference>
<evidence type="ECO:0000313" key="12">
    <source>
        <dbReference type="Proteomes" id="UP001597403"/>
    </source>
</evidence>
<keyword evidence="12" id="KW-1185">Reference proteome</keyword>
<dbReference type="SUPFAM" id="SSF55874">
    <property type="entry name" value="ATPase domain of HSP90 chaperone/DNA topoisomerase II/histidine kinase"/>
    <property type="match status" value="1"/>
</dbReference>
<dbReference type="Proteomes" id="UP001597403">
    <property type="component" value="Unassembled WGS sequence"/>
</dbReference>
<evidence type="ECO:0000256" key="8">
    <source>
        <dbReference type="ARBA" id="ARBA00023012"/>
    </source>
</evidence>
<dbReference type="RefSeq" id="WP_204826232.1">
    <property type="nucleotide sequence ID" value="NZ_JBHUGF010000011.1"/>
</dbReference>
<evidence type="ECO:0000313" key="11">
    <source>
        <dbReference type="EMBL" id="MFD1992549.1"/>
    </source>
</evidence>
<keyword evidence="8" id="KW-0902">Two-component regulatory system</keyword>
<dbReference type="InterPro" id="IPR003594">
    <property type="entry name" value="HATPase_dom"/>
</dbReference>
<dbReference type="Gene3D" id="3.30.565.10">
    <property type="entry name" value="Histidine kinase-like ATPase, C-terminal domain"/>
    <property type="match status" value="1"/>
</dbReference>
<keyword evidence="7" id="KW-0067">ATP-binding</keyword>
<dbReference type="SUPFAM" id="SSF52172">
    <property type="entry name" value="CheY-like"/>
    <property type="match status" value="1"/>
</dbReference>
<keyword evidence="3" id="KW-0597">Phosphoprotein</keyword>
<dbReference type="InterPro" id="IPR003661">
    <property type="entry name" value="HisK_dim/P_dom"/>
</dbReference>
<proteinExistence type="predicted"/>
<dbReference type="SMART" id="SM00388">
    <property type="entry name" value="HisKA"/>
    <property type="match status" value="1"/>
</dbReference>
<dbReference type="InterPro" id="IPR005467">
    <property type="entry name" value="His_kinase_dom"/>
</dbReference>
<dbReference type="Pfam" id="PF00512">
    <property type="entry name" value="HisKA"/>
    <property type="match status" value="1"/>
</dbReference>
<evidence type="ECO:0000256" key="9">
    <source>
        <dbReference type="SAM" id="Coils"/>
    </source>
</evidence>
<evidence type="ECO:0000256" key="1">
    <source>
        <dbReference type="ARBA" id="ARBA00000085"/>
    </source>
</evidence>
<accession>A0ABW4V4J4</accession>
<dbReference type="InterPro" id="IPR036890">
    <property type="entry name" value="HATPase_C_sf"/>
</dbReference>
<evidence type="ECO:0000256" key="5">
    <source>
        <dbReference type="ARBA" id="ARBA00022741"/>
    </source>
</evidence>
<dbReference type="EMBL" id="JBHUGF010000011">
    <property type="protein sequence ID" value="MFD1992549.1"/>
    <property type="molecule type" value="Genomic_DNA"/>
</dbReference>
<dbReference type="PANTHER" id="PTHR45339">
    <property type="entry name" value="HYBRID SIGNAL TRANSDUCTION HISTIDINE KINASE J"/>
    <property type="match status" value="1"/>
</dbReference>
<reference evidence="12" key="1">
    <citation type="journal article" date="2019" name="Int. J. Syst. Evol. Microbiol.">
        <title>The Global Catalogue of Microorganisms (GCM) 10K type strain sequencing project: providing services to taxonomists for standard genome sequencing and annotation.</title>
        <authorList>
            <consortium name="The Broad Institute Genomics Platform"/>
            <consortium name="The Broad Institute Genome Sequencing Center for Infectious Disease"/>
            <person name="Wu L."/>
            <person name="Ma J."/>
        </authorList>
    </citation>
    <scope>NUCLEOTIDE SEQUENCE [LARGE SCALE GENOMIC DNA]</scope>
    <source>
        <strain evidence="12">CGMCC 1.15067</strain>
    </source>
</reference>
<feature type="domain" description="Histidine kinase" evidence="10">
    <location>
        <begin position="50"/>
        <end position="272"/>
    </location>
</feature>
<comment type="catalytic activity">
    <reaction evidence="1">
        <text>ATP + protein L-histidine = ADP + protein N-phospho-L-histidine.</text>
        <dbReference type="EC" id="2.7.13.3"/>
    </reaction>
</comment>
<dbReference type="InterPro" id="IPR036097">
    <property type="entry name" value="HisK_dim/P_sf"/>
</dbReference>
<gene>
    <name evidence="11" type="ORF">ACFSGI_21460</name>
</gene>
<keyword evidence="5" id="KW-0547">Nucleotide-binding</keyword>
<dbReference type="InterPro" id="IPR004358">
    <property type="entry name" value="Sig_transdc_His_kin-like_C"/>
</dbReference>
<dbReference type="InterPro" id="IPR011006">
    <property type="entry name" value="CheY-like_superfamily"/>
</dbReference>
<dbReference type="SMART" id="SM00387">
    <property type="entry name" value="HATPase_c"/>
    <property type="match status" value="1"/>
</dbReference>
<dbReference type="Gene3D" id="1.10.287.130">
    <property type="match status" value="1"/>
</dbReference>
<dbReference type="CDD" id="cd16922">
    <property type="entry name" value="HATPase_EvgS-ArcB-TorS-like"/>
    <property type="match status" value="1"/>
</dbReference>
<evidence type="ECO:0000256" key="6">
    <source>
        <dbReference type="ARBA" id="ARBA00022777"/>
    </source>
</evidence>
<feature type="coiled-coil region" evidence="9">
    <location>
        <begin position="6"/>
        <end position="33"/>
    </location>
</feature>
<keyword evidence="4" id="KW-0808">Transferase</keyword>
<dbReference type="Pfam" id="PF02518">
    <property type="entry name" value="HATPase_c"/>
    <property type="match status" value="1"/>
</dbReference>
<dbReference type="PROSITE" id="PS50109">
    <property type="entry name" value="HIS_KIN"/>
    <property type="match status" value="1"/>
</dbReference>
<sequence>MTDKNLHALTENEKKLQAEIERLQLLAEERLEAKVKAEKADGNKSAFIATLSHEIRTPMNGIIAMADLLQQTSLDEEQVRYTEIIQSSSEALMNLVDNLLDISKMEAGKMVLEQHPFDLINTVEDLAYVLSPTAFEKQVQVILDIESDIPLFVIGDALKIRQIFMNILQNAIKFTHSGEILISLFLLSTVKEEDIHVKIAVRDTGIGMSEKQLGVIFDSYAQGHSNESHHYGGTGLGLAITKSLVELMGGEIYVNSEFNVGTEFSVEIRFDKYTDLPSIPFEKDILVDMNIMVLDSNLTSLELMTNTLQGWGARVATASMMDNNFIHNVSTHSYDICLIDHQTIDFEKWDLELDNLKKQRMLLMVPLGNKIDEDFRGRFETVITKPIRKLHLLNSILALQKIKKH</sequence>